<dbReference type="Proteomes" id="UP000028545">
    <property type="component" value="Unassembled WGS sequence"/>
</dbReference>
<feature type="compositionally biased region" description="Low complexity" evidence="1">
    <location>
        <begin position="507"/>
        <end position="516"/>
    </location>
</feature>
<dbReference type="KEGG" id="sapo:SAPIO_CDS10870"/>
<feature type="compositionally biased region" description="Basic residues" evidence="1">
    <location>
        <begin position="193"/>
        <end position="203"/>
    </location>
</feature>
<gene>
    <name evidence="3" type="ORF">SAPIO_CDS10870</name>
</gene>
<dbReference type="GeneID" id="27720110"/>
<evidence type="ECO:0000256" key="1">
    <source>
        <dbReference type="SAM" id="MobiDB-lite"/>
    </source>
</evidence>
<feature type="region of interest" description="Disordered" evidence="1">
    <location>
        <begin position="193"/>
        <end position="252"/>
    </location>
</feature>
<dbReference type="PANTHER" id="PTHR36223">
    <property type="entry name" value="BETA-LACTAMASE-TYPE TRANSPEPTIDASE FOLD DOMAIN CONTAINING PROTEIN"/>
    <property type="match status" value="1"/>
</dbReference>
<accession>A0A084FUR5</accession>
<protein>
    <recommendedName>
        <fullName evidence="2">DUF7918 domain-containing protein</fullName>
    </recommendedName>
</protein>
<dbReference type="PANTHER" id="PTHR36223:SF5">
    <property type="entry name" value="BETA-LACTAMASE-TYPE TRANSPEPTIDASE FOLD DOMAIN CONTAINING PROTEIN"/>
    <property type="match status" value="1"/>
</dbReference>
<feature type="compositionally biased region" description="Acidic residues" evidence="1">
    <location>
        <begin position="234"/>
        <end position="246"/>
    </location>
</feature>
<organism evidence="3 4">
    <name type="scientific">Pseudallescheria apiosperma</name>
    <name type="common">Scedosporium apiospermum</name>
    <dbReference type="NCBI Taxonomy" id="563466"/>
    <lineage>
        <taxon>Eukaryota</taxon>
        <taxon>Fungi</taxon>
        <taxon>Dikarya</taxon>
        <taxon>Ascomycota</taxon>
        <taxon>Pezizomycotina</taxon>
        <taxon>Sordariomycetes</taxon>
        <taxon>Hypocreomycetidae</taxon>
        <taxon>Microascales</taxon>
        <taxon>Microascaceae</taxon>
        <taxon>Scedosporium</taxon>
    </lineage>
</organism>
<dbReference type="OMA" id="EYGMQKQ"/>
<sequence>MPCFKGIAVSIHSNGAPLPEHGIQKQSRVSRISTYIPVPTPQLNDNSNTPEPARFAISITLLTPGLAIPYSTPKPTESNPKPKPQYVASLPSTSGEYGKVTTGVTPYIPMTNSPNETIAAYIYFDGRAKEEVATLLRPGEETWVNSRWVQVPESEGGGLAEREFLFREVGLERWLNGLDLQGDDAQAKIERRRKKFEKRRRRQKRDEELAESNGSRGVLRYGADDGSPVQALSDDSDSLSDDDEPPEATGQIKVSMFRVLASGEIKKGEYSPQFDAHDDDEDDLDAVAADSSNSLAADVEHTTSFAKPKTLDPSTISTQTVTGIDGPDKPYATFTFFYRGERQLQKIGVLSKSNVQSTPGGSKRRSAQLDFSSLGPLKTSGTVGFSAFRDAERDSSRRKKARKKSNGNATGVQDDSDDDDDEDESEILIKMQDMDDKEINTTSGETAIPKELADGVDRMRLKRAHSADPDSSAASPHAASPAPSSGSGLQPSLLSRDAGGSTKDTKPGPVASAVPPSSKPDDSTILGSPMKRHRPSVSGPVDTGPSVPGAGLGGLDGILSGTSGATTTQGKQPFAPDASNAMEEEEEL</sequence>
<evidence type="ECO:0000313" key="4">
    <source>
        <dbReference type="Proteomes" id="UP000028545"/>
    </source>
</evidence>
<feature type="compositionally biased region" description="Basic residues" evidence="1">
    <location>
        <begin position="396"/>
        <end position="405"/>
    </location>
</feature>
<evidence type="ECO:0000313" key="3">
    <source>
        <dbReference type="EMBL" id="KEZ38827.1"/>
    </source>
</evidence>
<dbReference type="Pfam" id="PF25534">
    <property type="entry name" value="DUF7918"/>
    <property type="match status" value="1"/>
</dbReference>
<dbReference type="InterPro" id="IPR057678">
    <property type="entry name" value="DUF7918"/>
</dbReference>
<dbReference type="HOGENOM" id="CLU_019274_0_0_1"/>
<dbReference type="OrthoDB" id="5400327at2759"/>
<dbReference type="RefSeq" id="XP_016638626.1">
    <property type="nucleotide sequence ID" value="XM_016784408.1"/>
</dbReference>
<proteinExistence type="predicted"/>
<dbReference type="VEuPathDB" id="FungiDB:SAPIO_CDS10870"/>
<dbReference type="AlphaFoldDB" id="A0A084FUR5"/>
<name>A0A084FUR5_PSEDA</name>
<feature type="domain" description="DUF7918" evidence="2">
    <location>
        <begin position="233"/>
        <end position="352"/>
    </location>
</feature>
<feature type="region of interest" description="Disordered" evidence="1">
    <location>
        <begin position="352"/>
        <end position="588"/>
    </location>
</feature>
<keyword evidence="4" id="KW-1185">Reference proteome</keyword>
<reference evidence="3 4" key="1">
    <citation type="journal article" date="2014" name="Genome Announc.">
        <title>Draft genome sequence of the pathogenic fungus Scedosporium apiospermum.</title>
        <authorList>
            <person name="Vandeputte P."/>
            <person name="Ghamrawi S."/>
            <person name="Rechenmann M."/>
            <person name="Iltis A."/>
            <person name="Giraud S."/>
            <person name="Fleury M."/>
            <person name="Thornton C."/>
            <person name="Delhaes L."/>
            <person name="Meyer W."/>
            <person name="Papon N."/>
            <person name="Bouchara J.P."/>
        </authorList>
    </citation>
    <scope>NUCLEOTIDE SEQUENCE [LARGE SCALE GENOMIC DNA]</scope>
    <source>
        <strain evidence="3 4">IHEM 14462</strain>
    </source>
</reference>
<evidence type="ECO:0000259" key="2">
    <source>
        <dbReference type="Pfam" id="PF25534"/>
    </source>
</evidence>
<comment type="caution">
    <text evidence="3">The sequence shown here is derived from an EMBL/GenBank/DDBJ whole genome shotgun (WGS) entry which is preliminary data.</text>
</comment>
<feature type="compositionally biased region" description="Acidic residues" evidence="1">
    <location>
        <begin position="414"/>
        <end position="426"/>
    </location>
</feature>
<dbReference type="EMBL" id="JOWA01000176">
    <property type="protein sequence ID" value="KEZ38827.1"/>
    <property type="molecule type" value="Genomic_DNA"/>
</dbReference>
<feature type="compositionally biased region" description="Polar residues" evidence="1">
    <location>
        <begin position="560"/>
        <end position="571"/>
    </location>
</feature>
<feature type="compositionally biased region" description="Low complexity" evidence="1">
    <location>
        <begin position="469"/>
        <end position="495"/>
    </location>
</feature>